<gene>
    <name evidence="2" type="ORF">HannXRQ_Chr11g0328081</name>
    <name evidence="1" type="ORF">HanXRQr2_Chr11g0473371</name>
</gene>
<organism evidence="2 3">
    <name type="scientific">Helianthus annuus</name>
    <name type="common">Common sunflower</name>
    <dbReference type="NCBI Taxonomy" id="4232"/>
    <lineage>
        <taxon>Eukaryota</taxon>
        <taxon>Viridiplantae</taxon>
        <taxon>Streptophyta</taxon>
        <taxon>Embryophyta</taxon>
        <taxon>Tracheophyta</taxon>
        <taxon>Spermatophyta</taxon>
        <taxon>Magnoliopsida</taxon>
        <taxon>eudicotyledons</taxon>
        <taxon>Gunneridae</taxon>
        <taxon>Pentapetalae</taxon>
        <taxon>asterids</taxon>
        <taxon>campanulids</taxon>
        <taxon>Asterales</taxon>
        <taxon>Asteraceae</taxon>
        <taxon>Asteroideae</taxon>
        <taxon>Heliantheae alliance</taxon>
        <taxon>Heliantheae</taxon>
        <taxon>Helianthus</taxon>
    </lineage>
</organism>
<reference evidence="1 3" key="1">
    <citation type="journal article" date="2017" name="Nature">
        <title>The sunflower genome provides insights into oil metabolism, flowering and Asterid evolution.</title>
        <authorList>
            <person name="Badouin H."/>
            <person name="Gouzy J."/>
            <person name="Grassa C.J."/>
            <person name="Murat F."/>
            <person name="Staton S.E."/>
            <person name="Cottret L."/>
            <person name="Lelandais-Briere C."/>
            <person name="Owens G.L."/>
            <person name="Carrere S."/>
            <person name="Mayjonade B."/>
            <person name="Legrand L."/>
            <person name="Gill N."/>
            <person name="Kane N.C."/>
            <person name="Bowers J.E."/>
            <person name="Hubner S."/>
            <person name="Bellec A."/>
            <person name="Berard A."/>
            <person name="Berges H."/>
            <person name="Blanchet N."/>
            <person name="Boniface M.C."/>
            <person name="Brunel D."/>
            <person name="Catrice O."/>
            <person name="Chaidir N."/>
            <person name="Claudel C."/>
            <person name="Donnadieu C."/>
            <person name="Faraut T."/>
            <person name="Fievet G."/>
            <person name="Helmstetter N."/>
            <person name="King M."/>
            <person name="Knapp S.J."/>
            <person name="Lai Z."/>
            <person name="Le Paslier M.C."/>
            <person name="Lippi Y."/>
            <person name="Lorenzon L."/>
            <person name="Mandel J.R."/>
            <person name="Marage G."/>
            <person name="Marchand G."/>
            <person name="Marquand E."/>
            <person name="Bret-Mestries E."/>
            <person name="Morien E."/>
            <person name="Nambeesan S."/>
            <person name="Nguyen T."/>
            <person name="Pegot-Espagnet P."/>
            <person name="Pouilly N."/>
            <person name="Raftis F."/>
            <person name="Sallet E."/>
            <person name="Schiex T."/>
            <person name="Thomas J."/>
            <person name="Vandecasteele C."/>
            <person name="Vares D."/>
            <person name="Vear F."/>
            <person name="Vautrin S."/>
            <person name="Crespi M."/>
            <person name="Mangin B."/>
            <person name="Burke J.M."/>
            <person name="Salse J."/>
            <person name="Munos S."/>
            <person name="Vincourt P."/>
            <person name="Rieseberg L.H."/>
            <person name="Langlade N.B."/>
        </authorList>
    </citation>
    <scope>NUCLEOTIDE SEQUENCE [LARGE SCALE GENOMIC DNA]</scope>
    <source>
        <strain evidence="3">cv. SF193</strain>
        <tissue evidence="1">Leaves</tissue>
    </source>
</reference>
<dbReference type="EMBL" id="MNCJ02000326">
    <property type="protein sequence ID" value="KAF5780567.1"/>
    <property type="molecule type" value="Genomic_DNA"/>
</dbReference>
<accession>A0A251T8Y5</accession>
<dbReference type="AlphaFoldDB" id="A0A251T8Y5"/>
<proteinExistence type="predicted"/>
<reference evidence="1" key="3">
    <citation type="submission" date="2020-06" db="EMBL/GenBank/DDBJ databases">
        <title>Helianthus annuus Genome sequencing and assembly Release 2.</title>
        <authorList>
            <person name="Gouzy J."/>
            <person name="Langlade N."/>
            <person name="Munos S."/>
        </authorList>
    </citation>
    <scope>NUCLEOTIDE SEQUENCE</scope>
    <source>
        <tissue evidence="1">Leaves</tissue>
    </source>
</reference>
<sequence length="80" mass="9419">MLLVPFLQRKKVHDVIAGLINTYFQMLLHLSTRCKDISLLQIWELHCLKLQEYLLLKSLEKLMLVCCKYCGRYGDGEPSY</sequence>
<name>A0A251T8Y5_HELAN</name>
<keyword evidence="3" id="KW-1185">Reference proteome</keyword>
<evidence type="ECO:0000313" key="3">
    <source>
        <dbReference type="Proteomes" id="UP000215914"/>
    </source>
</evidence>
<evidence type="ECO:0000313" key="2">
    <source>
        <dbReference type="EMBL" id="OTG07233.1"/>
    </source>
</evidence>
<reference evidence="2" key="2">
    <citation type="submission" date="2017-02" db="EMBL/GenBank/DDBJ databases">
        <title>Sunflower complete genome.</title>
        <authorList>
            <person name="Langlade N."/>
            <person name="Munos S."/>
        </authorList>
    </citation>
    <scope>NUCLEOTIDE SEQUENCE [LARGE SCALE GENOMIC DNA]</scope>
    <source>
        <tissue evidence="2">Leaves</tissue>
    </source>
</reference>
<dbReference type="InParanoid" id="A0A251T8Y5"/>
<dbReference type="EMBL" id="CM007900">
    <property type="protein sequence ID" value="OTG07233.1"/>
    <property type="molecule type" value="Genomic_DNA"/>
</dbReference>
<dbReference type="Gramene" id="mRNA:HanXRQr2_Chr11g0473371">
    <property type="protein sequence ID" value="mRNA:HanXRQr2_Chr11g0473371"/>
    <property type="gene ID" value="HanXRQr2_Chr11g0473371"/>
</dbReference>
<protein>
    <submittedName>
        <fullName evidence="2">Uncharacterized protein</fullName>
    </submittedName>
</protein>
<evidence type="ECO:0000313" key="1">
    <source>
        <dbReference type="EMBL" id="KAF5780567.1"/>
    </source>
</evidence>
<dbReference type="Proteomes" id="UP000215914">
    <property type="component" value="Chromosome 11"/>
</dbReference>